<keyword evidence="2" id="KW-1185">Reference proteome</keyword>
<name>A0ABN1KFV5_CLOSU</name>
<evidence type="ECO:0000313" key="1">
    <source>
        <dbReference type="EMBL" id="GAA0765653.1"/>
    </source>
</evidence>
<gene>
    <name evidence="1" type="ORF">GCM10008908_02480</name>
</gene>
<dbReference type="Pfam" id="PF13671">
    <property type="entry name" value="AAA_33"/>
    <property type="match status" value="1"/>
</dbReference>
<sequence length="187" mass="21802">MVNTMIVVTGTSATGKTILSKKLASKFNLSLINKDEIKELLFDCLGIRDEEWAVQLGVTSFELSYLFTEKLCQTNKSFIIEGNFEDKYATKVFNNFKNKYAYKIIQVYCHAPEEILYDRYLKRDNSGERHRGHIINISGFDEFKNRVTNKNFKLQIDDCINIDVDTTKFENLELQNIYDEIYSILDC</sequence>
<proteinExistence type="predicted"/>
<protein>
    <submittedName>
        <fullName evidence="1">Uncharacterized protein</fullName>
    </submittedName>
</protein>
<accession>A0ABN1KFV5</accession>
<dbReference type="PANTHER" id="PTHR37807">
    <property type="entry name" value="OS07G0160300 PROTEIN"/>
    <property type="match status" value="1"/>
</dbReference>
<comment type="caution">
    <text evidence="1">The sequence shown here is derived from an EMBL/GenBank/DDBJ whole genome shotgun (WGS) entry which is preliminary data.</text>
</comment>
<evidence type="ECO:0000313" key="2">
    <source>
        <dbReference type="Proteomes" id="UP001501047"/>
    </source>
</evidence>
<dbReference type="PANTHER" id="PTHR37807:SF3">
    <property type="entry name" value="OS07G0160300 PROTEIN"/>
    <property type="match status" value="1"/>
</dbReference>
<dbReference type="RefSeq" id="WP_343822881.1">
    <property type="nucleotide sequence ID" value="NZ_BAAACI010000001.1"/>
</dbReference>
<dbReference type="Proteomes" id="UP001501047">
    <property type="component" value="Unassembled WGS sequence"/>
</dbReference>
<reference evidence="1 2" key="1">
    <citation type="journal article" date="2019" name="Int. J. Syst. Evol. Microbiol.">
        <title>The Global Catalogue of Microorganisms (GCM) 10K type strain sequencing project: providing services to taxonomists for standard genome sequencing and annotation.</title>
        <authorList>
            <consortium name="The Broad Institute Genomics Platform"/>
            <consortium name="The Broad Institute Genome Sequencing Center for Infectious Disease"/>
            <person name="Wu L."/>
            <person name="Ma J."/>
        </authorList>
    </citation>
    <scope>NUCLEOTIDE SEQUENCE [LARGE SCALE GENOMIC DNA]</scope>
    <source>
        <strain evidence="1 2">JCM 1417</strain>
    </source>
</reference>
<dbReference type="EMBL" id="BAAACI010000001">
    <property type="protein sequence ID" value="GAA0765653.1"/>
    <property type="molecule type" value="Genomic_DNA"/>
</dbReference>
<dbReference type="Gene3D" id="3.40.50.300">
    <property type="entry name" value="P-loop containing nucleotide triphosphate hydrolases"/>
    <property type="match status" value="1"/>
</dbReference>
<dbReference type="InterPro" id="IPR027417">
    <property type="entry name" value="P-loop_NTPase"/>
</dbReference>
<dbReference type="SUPFAM" id="SSF52540">
    <property type="entry name" value="P-loop containing nucleoside triphosphate hydrolases"/>
    <property type="match status" value="1"/>
</dbReference>
<organism evidence="1 2">
    <name type="scientific">Clostridium subterminale</name>
    <dbReference type="NCBI Taxonomy" id="1550"/>
    <lineage>
        <taxon>Bacteria</taxon>
        <taxon>Bacillati</taxon>
        <taxon>Bacillota</taxon>
        <taxon>Clostridia</taxon>
        <taxon>Eubacteriales</taxon>
        <taxon>Clostridiaceae</taxon>
        <taxon>Clostridium</taxon>
    </lineage>
</organism>